<dbReference type="EMBL" id="NHPJ01000110">
    <property type="protein sequence ID" value="OYR54901.1"/>
    <property type="molecule type" value="Genomic_DNA"/>
</dbReference>
<comment type="caution">
    <text evidence="1">The sequence shown here is derived from an EMBL/GenBank/DDBJ whole genome shotgun (WGS) entry which is preliminary data.</text>
</comment>
<dbReference type="Pfam" id="PF25209">
    <property type="entry name" value="Phage_capsid_4"/>
    <property type="match status" value="1"/>
</dbReference>
<gene>
    <name evidence="1" type="ORF">DJ70_12795</name>
</gene>
<evidence type="ECO:0000313" key="2">
    <source>
        <dbReference type="Proteomes" id="UP000216308"/>
    </source>
</evidence>
<sequence>MANPSRKRELTTKDDVPLSDLLGYGMELIETYREAPRTFLSTFTQEVSSRVFMARTGDMTWNELAEMEHARTGTLDRSQMAFSVKSYGRSLGYSREFIEDNPSEMLREEMAAMIRGADDKEFEVLFDVLKNGVADGTELWYIPQDYAGQSFSNTHNHTYADTEALFGDANGHAVSDHIRAANKDLREHGYRPVVALVSHDVAAEAVAARTDGQNYHIPEAEGLREGALPEQTLIEDGVRLVQTAWLNGDEAQDVYVISQNGMNGAPIKTNYPRPVELTDNTGAPIGGAGGSYGDPAALLGAYGSMRMGAKMADPLAAVKFTADNIA</sequence>
<proteinExistence type="predicted"/>
<protein>
    <submittedName>
        <fullName evidence="1">Uncharacterized protein</fullName>
    </submittedName>
</protein>
<evidence type="ECO:0000313" key="1">
    <source>
        <dbReference type="EMBL" id="OYR54901.1"/>
    </source>
</evidence>
<keyword evidence="2" id="KW-1185">Reference proteome</keyword>
<accession>A0A256IEC2</accession>
<organism evidence="1 2">
    <name type="scientific">Halorubrum halodurans</name>
    <dbReference type="NCBI Taxonomy" id="1383851"/>
    <lineage>
        <taxon>Archaea</taxon>
        <taxon>Methanobacteriati</taxon>
        <taxon>Methanobacteriota</taxon>
        <taxon>Stenosarchaea group</taxon>
        <taxon>Halobacteria</taxon>
        <taxon>Halobacteriales</taxon>
        <taxon>Haloferacaceae</taxon>
        <taxon>Halorubrum</taxon>
    </lineage>
</organism>
<dbReference type="AlphaFoldDB" id="A0A256IEC2"/>
<reference evidence="1 2" key="1">
    <citation type="journal article" date="2014" name="Front. Microbiol.">
        <title>Population and genomic analysis of the genus Halorubrum.</title>
        <authorList>
            <person name="Fullmer M.S."/>
            <person name="Soucy S.M."/>
            <person name="Swithers K.S."/>
            <person name="Makkay A.M."/>
            <person name="Wheeler R."/>
            <person name="Ventosa A."/>
            <person name="Gogarten J.P."/>
            <person name="Papke R.T."/>
        </authorList>
    </citation>
    <scope>NUCLEOTIDE SEQUENCE [LARGE SCALE GENOMIC DNA]</scope>
    <source>
        <strain evidence="1 2">Cb34</strain>
    </source>
</reference>
<dbReference type="OrthoDB" id="193862at2157"/>
<dbReference type="RefSeq" id="WP_094533626.1">
    <property type="nucleotide sequence ID" value="NZ_NHPJ01000110.1"/>
</dbReference>
<dbReference type="Proteomes" id="UP000216308">
    <property type="component" value="Unassembled WGS sequence"/>
</dbReference>
<name>A0A256IEC2_9EURY</name>